<evidence type="ECO:0000259" key="7">
    <source>
        <dbReference type="Pfam" id="PF13378"/>
    </source>
</evidence>
<dbReference type="Proteomes" id="UP000053523">
    <property type="component" value="Unassembled WGS sequence"/>
</dbReference>
<dbReference type="UniPathway" id="UPA01057">
    <property type="reaction ID" value="UER00165"/>
</dbReference>
<keyword evidence="2" id="KW-0479">Metal-binding</keyword>
<dbReference type="SFLD" id="SFLDS00001">
    <property type="entry name" value="Enolase"/>
    <property type="match status" value="1"/>
</dbReference>
<evidence type="ECO:0000256" key="3">
    <source>
        <dbReference type="ARBA" id="ARBA00022842"/>
    </source>
</evidence>
<dbReference type="InterPro" id="IPR036849">
    <property type="entry name" value="Enolase-like_C_sf"/>
</dbReference>
<proteinExistence type="predicted"/>
<evidence type="ECO:0000256" key="2">
    <source>
        <dbReference type="ARBA" id="ARBA00022723"/>
    </source>
</evidence>
<evidence type="ECO:0000256" key="4">
    <source>
        <dbReference type="ARBA" id="ARBA00023239"/>
    </source>
</evidence>
<dbReference type="GO" id="GO:0046872">
    <property type="term" value="F:metal ion binding"/>
    <property type="evidence" value="ECO:0007669"/>
    <property type="project" value="UniProtKB-KW"/>
</dbReference>
<dbReference type="Gene3D" id="3.30.390.10">
    <property type="entry name" value="Enolase-like, N-terminal domain"/>
    <property type="match status" value="1"/>
</dbReference>
<dbReference type="SFLD" id="SFLDF00009">
    <property type="entry name" value="o-succinylbenzoate_synthase"/>
    <property type="match status" value="1"/>
</dbReference>
<dbReference type="InterPro" id="IPR029017">
    <property type="entry name" value="Enolase-like_N"/>
</dbReference>
<dbReference type="GO" id="GO:0009234">
    <property type="term" value="P:menaquinone biosynthetic process"/>
    <property type="evidence" value="ECO:0007669"/>
    <property type="project" value="UniProtKB-UniRule"/>
</dbReference>
<dbReference type="NCBIfam" id="TIGR01928">
    <property type="entry name" value="menC_lowGC_arch"/>
    <property type="match status" value="1"/>
</dbReference>
<dbReference type="SFLD" id="SFLDG00180">
    <property type="entry name" value="muconate_cycloisomerase"/>
    <property type="match status" value="1"/>
</dbReference>
<reference evidence="8 9" key="1">
    <citation type="submission" date="2017-12" db="EMBL/GenBank/DDBJ databases">
        <title>FDA dAtabase for Regulatory Grade micrObial Sequences (FDA-ARGOS): Supporting development and validation of Infectious Disease Dx tests.</title>
        <authorList>
            <person name="Hoffmann M."/>
            <person name="Allard M."/>
            <person name="Evans P."/>
            <person name="Brown E."/>
            <person name="Tallon L."/>
            <person name="Sadzewicz L."/>
            <person name="Sengamalay N."/>
            <person name="Ott S."/>
            <person name="Godinez A."/>
            <person name="Nagaraj S."/>
            <person name="Vavikolanu K."/>
            <person name="Aluvathingal J."/>
            <person name="Nadendla S."/>
            <person name="Sichtig H."/>
        </authorList>
    </citation>
    <scope>NUCLEOTIDE SEQUENCE [LARGE SCALE GENOMIC DNA]</scope>
    <source>
        <strain evidence="8 9">FDAARGOS_148</strain>
    </source>
</reference>
<dbReference type="InterPro" id="IPR010197">
    <property type="entry name" value="OSBS/NAAAR"/>
</dbReference>
<accession>A0A2K0A762</accession>
<keyword evidence="3" id="KW-0460">Magnesium</keyword>
<gene>
    <name evidence="8" type="primary">menC</name>
    <name evidence="8" type="ORF">AL503_008870</name>
</gene>
<dbReference type="InterPro" id="IPR029065">
    <property type="entry name" value="Enolase_C-like"/>
</dbReference>
<evidence type="ECO:0000313" key="8">
    <source>
        <dbReference type="EMBL" id="PNN20859.1"/>
    </source>
</evidence>
<keyword evidence="4" id="KW-0456">Lyase</keyword>
<feature type="domain" description="Enolase C-terminal" evidence="7">
    <location>
        <begin position="134"/>
        <end position="320"/>
    </location>
</feature>
<evidence type="ECO:0000256" key="1">
    <source>
        <dbReference type="ARBA" id="ARBA00001968"/>
    </source>
</evidence>
<dbReference type="GO" id="GO:0043748">
    <property type="term" value="F:O-succinylbenzoate synthase activity"/>
    <property type="evidence" value="ECO:0007669"/>
    <property type="project" value="UniProtKB-EC"/>
</dbReference>
<evidence type="ECO:0000256" key="5">
    <source>
        <dbReference type="ARBA" id="ARBA00029491"/>
    </source>
</evidence>
<dbReference type="SUPFAM" id="SSF54826">
    <property type="entry name" value="Enolase N-terminal domain-like"/>
    <property type="match status" value="1"/>
</dbReference>
<name>A0A2K0A762_STAHA</name>
<evidence type="ECO:0000313" key="9">
    <source>
        <dbReference type="Proteomes" id="UP000053523"/>
    </source>
</evidence>
<dbReference type="AlphaFoldDB" id="A0A2K0A762"/>
<dbReference type="EC" id="4.2.1.113" evidence="5 6"/>
<protein>
    <recommendedName>
        <fullName evidence="5 6">o-succinylbenzoate synthase</fullName>
        <ecNumber evidence="5 6">4.2.1.113</ecNumber>
    </recommendedName>
</protein>
<dbReference type="SUPFAM" id="SSF51604">
    <property type="entry name" value="Enolase C-terminal domain-like"/>
    <property type="match status" value="1"/>
</dbReference>
<organism evidence="8 9">
    <name type="scientific">Staphylococcus haemolyticus</name>
    <dbReference type="NCBI Taxonomy" id="1283"/>
    <lineage>
        <taxon>Bacteria</taxon>
        <taxon>Bacillati</taxon>
        <taxon>Bacillota</taxon>
        <taxon>Bacilli</taxon>
        <taxon>Bacillales</taxon>
        <taxon>Staphylococcaceae</taxon>
        <taxon>Staphylococcus</taxon>
    </lineage>
</organism>
<dbReference type="EMBL" id="LORN02000015">
    <property type="protein sequence ID" value="PNN20859.1"/>
    <property type="molecule type" value="Genomic_DNA"/>
</dbReference>
<comment type="cofactor">
    <cofactor evidence="1">
        <name>a divalent metal cation</name>
        <dbReference type="ChEBI" id="CHEBI:60240"/>
    </cofactor>
</comment>
<dbReference type="UniPathway" id="UPA00079"/>
<sequence>MRIKAVNFYLYNHEFRDPIVTPKVKMTYRKALIVEILSEDDQSFFGECNAFETNWYNEETIETVQEILSQWSESIVKKSVHKYEDWKPYLDILDNYPTARSTVVMAIYQMYHDLPKFKVAYGATISGISAQQLEYLKQTQPKRIKLKWTSQLNDDISLLDDILPYDFELALDANESLDVSDFQKLESINDQNILYIEEPFKSLSSTLHIDHTQYPAIALDEKATDINSIISIVNQFPVKVVIVKPFRMGGLDRVQSLIRELKSIDIKVVIGGMYEYGLSRYFTALLAREGDYPGDVTPDGYYFTDDFTQGVGKLKEGMISFHPPQIDKSKLLKLN</sequence>
<evidence type="ECO:0000256" key="6">
    <source>
        <dbReference type="NCBIfam" id="TIGR01928"/>
    </source>
</evidence>
<dbReference type="RefSeq" id="WP_037552237.1">
    <property type="nucleotide sequence ID" value="NZ_CAJCFZ010000018.1"/>
</dbReference>
<dbReference type="Pfam" id="PF13378">
    <property type="entry name" value="MR_MLE_C"/>
    <property type="match status" value="1"/>
</dbReference>
<dbReference type="Gene3D" id="3.20.20.120">
    <property type="entry name" value="Enolase-like C-terminal domain"/>
    <property type="match status" value="1"/>
</dbReference>
<dbReference type="PANTHER" id="PTHR48073">
    <property type="entry name" value="O-SUCCINYLBENZOATE SYNTHASE-RELATED"/>
    <property type="match status" value="1"/>
</dbReference>
<dbReference type="PANTHER" id="PTHR48073:SF5">
    <property type="entry name" value="O-SUCCINYLBENZOATE SYNTHASE"/>
    <property type="match status" value="1"/>
</dbReference>
<comment type="caution">
    <text evidence="8">The sequence shown here is derived from an EMBL/GenBank/DDBJ whole genome shotgun (WGS) entry which is preliminary data.</text>
</comment>